<feature type="compositionally biased region" description="Low complexity" evidence="2">
    <location>
        <begin position="29"/>
        <end position="47"/>
    </location>
</feature>
<name>A0A167NQI7_9HYPO</name>
<feature type="compositionally biased region" description="Polar residues" evidence="2">
    <location>
        <begin position="10"/>
        <end position="27"/>
    </location>
</feature>
<proteinExistence type="inferred from homology"/>
<feature type="compositionally biased region" description="Low complexity" evidence="2">
    <location>
        <begin position="220"/>
        <end position="269"/>
    </location>
</feature>
<feature type="domain" description="Autophagy-related protein 16" evidence="3">
    <location>
        <begin position="55"/>
        <end position="162"/>
    </location>
</feature>
<feature type="compositionally biased region" description="Basic and acidic residues" evidence="2">
    <location>
        <begin position="276"/>
        <end position="302"/>
    </location>
</feature>
<sequence length="475" mass="49508">MSDRRRVNFRESSPSNGTSSRYTSDSGLGSASDYPGSSTSSSRYSQPGGPGGAGGASGGMSQWNDLSALQEAYRNVLAAKDRYKDRARELQADLDESRKQQSEGEAKWRAVVDRNEQLEDENKRLAKENKALLESNENLQDEVISLREDLAEANSRFNELQRNVGPQFAAGTSPGNPGPIHGGVDRSPERKPSGILRTTKENKGSSSSTKAGSGSGSSGSNGSNNSHNSHGSNGSSSGSSSHSSGHSSGHSSSRAKVGSSSNSSSTSTAKISRQNSKHDSAKEQKIRLSQRFEHKNGGHADTHAPVSSSSAAVASSSPHKHHKSSGNGGGGSGANGSSGSNGSSASGESSSRSSRTRRQSYVEPFGPGGGPTSPNKGIPRSAPPLAGIPGANGQAAAAVPAGSVRYTHGPYSPPQPHYAVQPPYVSPRGDMAKVDVNGSIRPTVAIYDEVAVDPYHDDPAYYSFAATRDQRYVHR</sequence>
<dbReference type="Proteomes" id="UP000076874">
    <property type="component" value="Unassembled WGS sequence"/>
</dbReference>
<organism evidence="4 5">
    <name type="scientific">Niveomyces insectorum RCEF 264</name>
    <dbReference type="NCBI Taxonomy" id="1081102"/>
    <lineage>
        <taxon>Eukaryota</taxon>
        <taxon>Fungi</taxon>
        <taxon>Dikarya</taxon>
        <taxon>Ascomycota</taxon>
        <taxon>Pezizomycotina</taxon>
        <taxon>Sordariomycetes</taxon>
        <taxon>Hypocreomycetidae</taxon>
        <taxon>Hypocreales</taxon>
        <taxon>Cordycipitaceae</taxon>
        <taxon>Niveomyces</taxon>
    </lineage>
</organism>
<protein>
    <recommendedName>
        <fullName evidence="3">Autophagy-related protein 16 domain-containing protein</fullName>
    </recommendedName>
</protein>
<gene>
    <name evidence="4" type="ORF">SPI_08014</name>
</gene>
<accession>A0A167NQI7</accession>
<dbReference type="STRING" id="1081102.A0A167NQI7"/>
<comment type="caution">
    <text evidence="4">The sequence shown here is derived from an EMBL/GenBank/DDBJ whole genome shotgun (WGS) entry which is preliminary data.</text>
</comment>
<evidence type="ECO:0000256" key="1">
    <source>
        <dbReference type="ARBA" id="ARBA00005331"/>
    </source>
</evidence>
<dbReference type="InterPro" id="IPR013923">
    <property type="entry name" value="Autophagy-rel_prot_16_dom"/>
</dbReference>
<evidence type="ECO:0000313" key="5">
    <source>
        <dbReference type="Proteomes" id="UP000076874"/>
    </source>
</evidence>
<feature type="compositionally biased region" description="Gly residues" evidence="2">
    <location>
        <begin position="326"/>
        <end position="336"/>
    </location>
</feature>
<evidence type="ECO:0000256" key="2">
    <source>
        <dbReference type="SAM" id="MobiDB-lite"/>
    </source>
</evidence>
<dbReference type="Pfam" id="PF08614">
    <property type="entry name" value="ATG16"/>
    <property type="match status" value="1"/>
</dbReference>
<feature type="compositionally biased region" description="Low complexity" evidence="2">
    <location>
        <begin position="337"/>
        <end position="353"/>
    </location>
</feature>
<comment type="similarity">
    <text evidence="1">Belongs to the ATG16 family.</text>
</comment>
<dbReference type="AlphaFoldDB" id="A0A167NQI7"/>
<dbReference type="OrthoDB" id="5232037at2759"/>
<feature type="compositionally biased region" description="Low complexity" evidence="2">
    <location>
        <begin position="387"/>
        <end position="402"/>
    </location>
</feature>
<reference evidence="4 5" key="1">
    <citation type="journal article" date="2016" name="Genome Biol. Evol.">
        <title>Divergent and convergent evolution of fungal pathogenicity.</title>
        <authorList>
            <person name="Shang Y."/>
            <person name="Xiao G."/>
            <person name="Zheng P."/>
            <person name="Cen K."/>
            <person name="Zhan S."/>
            <person name="Wang C."/>
        </authorList>
    </citation>
    <scope>NUCLEOTIDE SEQUENCE [LARGE SCALE GENOMIC DNA]</scope>
    <source>
        <strain evidence="4 5">RCEF 264</strain>
    </source>
</reference>
<keyword evidence="5" id="KW-1185">Reference proteome</keyword>
<feature type="compositionally biased region" description="Gly residues" evidence="2">
    <location>
        <begin position="48"/>
        <end position="58"/>
    </location>
</feature>
<feature type="compositionally biased region" description="Low complexity" evidence="2">
    <location>
        <begin position="304"/>
        <end position="317"/>
    </location>
</feature>
<feature type="region of interest" description="Disordered" evidence="2">
    <location>
        <begin position="157"/>
        <end position="424"/>
    </location>
</feature>
<dbReference type="EMBL" id="AZHD01000018">
    <property type="protein sequence ID" value="OAA55807.1"/>
    <property type="molecule type" value="Genomic_DNA"/>
</dbReference>
<evidence type="ECO:0000313" key="4">
    <source>
        <dbReference type="EMBL" id="OAA55807.1"/>
    </source>
</evidence>
<feature type="region of interest" description="Disordered" evidence="2">
    <location>
        <begin position="1"/>
        <end position="62"/>
    </location>
</feature>
<feature type="compositionally biased region" description="Basic and acidic residues" evidence="2">
    <location>
        <begin position="183"/>
        <end position="203"/>
    </location>
</feature>
<evidence type="ECO:0000259" key="3">
    <source>
        <dbReference type="Pfam" id="PF08614"/>
    </source>
</evidence>